<proteinExistence type="predicted"/>
<evidence type="ECO:0000313" key="1">
    <source>
        <dbReference type="EMBL" id="JAE39402.1"/>
    </source>
</evidence>
<sequence length="42" mass="4795">MDFLKRHLCLDGGCTSYQKSGWLVIYHSSNFYPSSKHNACSI</sequence>
<reference evidence="1" key="1">
    <citation type="submission" date="2014-09" db="EMBL/GenBank/DDBJ databases">
        <authorList>
            <person name="Magalhaes I.L.F."/>
            <person name="Oliveira U."/>
            <person name="Santos F.R."/>
            <person name="Vidigal T.H.D.A."/>
            <person name="Brescovit A.D."/>
            <person name="Santos A.J."/>
        </authorList>
    </citation>
    <scope>NUCLEOTIDE SEQUENCE</scope>
    <source>
        <tissue evidence="1">Shoot tissue taken approximately 20 cm above the soil surface</tissue>
    </source>
</reference>
<organism evidence="1">
    <name type="scientific">Arundo donax</name>
    <name type="common">Giant reed</name>
    <name type="synonym">Donax arundinaceus</name>
    <dbReference type="NCBI Taxonomy" id="35708"/>
    <lineage>
        <taxon>Eukaryota</taxon>
        <taxon>Viridiplantae</taxon>
        <taxon>Streptophyta</taxon>
        <taxon>Embryophyta</taxon>
        <taxon>Tracheophyta</taxon>
        <taxon>Spermatophyta</taxon>
        <taxon>Magnoliopsida</taxon>
        <taxon>Liliopsida</taxon>
        <taxon>Poales</taxon>
        <taxon>Poaceae</taxon>
        <taxon>PACMAD clade</taxon>
        <taxon>Arundinoideae</taxon>
        <taxon>Arundineae</taxon>
        <taxon>Arundo</taxon>
    </lineage>
</organism>
<reference evidence="1" key="2">
    <citation type="journal article" date="2015" name="Data Brief">
        <title>Shoot transcriptome of the giant reed, Arundo donax.</title>
        <authorList>
            <person name="Barrero R.A."/>
            <person name="Guerrero F.D."/>
            <person name="Moolhuijzen P."/>
            <person name="Goolsby J.A."/>
            <person name="Tidwell J."/>
            <person name="Bellgard S.E."/>
            <person name="Bellgard M.I."/>
        </authorList>
    </citation>
    <scope>NUCLEOTIDE SEQUENCE</scope>
    <source>
        <tissue evidence="1">Shoot tissue taken approximately 20 cm above the soil surface</tissue>
    </source>
</reference>
<dbReference type="AlphaFoldDB" id="A0A0A9HRN8"/>
<dbReference type="EMBL" id="GBRH01158494">
    <property type="protein sequence ID" value="JAE39402.1"/>
    <property type="molecule type" value="Transcribed_RNA"/>
</dbReference>
<accession>A0A0A9HRN8</accession>
<name>A0A0A9HRN8_ARUDO</name>
<protein>
    <submittedName>
        <fullName evidence="1">Uncharacterized protein</fullName>
    </submittedName>
</protein>